<dbReference type="eggNOG" id="COG3401">
    <property type="taxonomic scope" value="Bacteria"/>
</dbReference>
<reference evidence="2 3" key="1">
    <citation type="journal article" date="2010" name="Stand. Genomic Sci.">
        <title>Complete genome sequence of Coraliomargarita akajimensis type strain (04OKA010-24).</title>
        <authorList>
            <person name="Mavromatis K."/>
            <person name="Abt B."/>
            <person name="Brambilla E."/>
            <person name="Lapidus A."/>
            <person name="Copeland A."/>
            <person name="Deshpande S."/>
            <person name="Nolan M."/>
            <person name="Lucas S."/>
            <person name="Tice H."/>
            <person name="Cheng J.F."/>
            <person name="Han C."/>
            <person name="Detter J.C."/>
            <person name="Woyke T."/>
            <person name="Goodwin L."/>
            <person name="Pitluck S."/>
            <person name="Held B."/>
            <person name="Brettin T."/>
            <person name="Tapia R."/>
            <person name="Ivanova N."/>
            <person name="Mikhailova N."/>
            <person name="Pati A."/>
            <person name="Liolios K."/>
            <person name="Chen A."/>
            <person name="Palaniappan K."/>
            <person name="Land M."/>
            <person name="Hauser L."/>
            <person name="Chang Y.J."/>
            <person name="Jeffries C.D."/>
            <person name="Rohde M."/>
            <person name="Goker M."/>
            <person name="Bristow J."/>
            <person name="Eisen J.A."/>
            <person name="Markowitz V."/>
            <person name="Hugenholtz P."/>
            <person name="Klenk H.P."/>
            <person name="Kyrpides N.C."/>
        </authorList>
    </citation>
    <scope>NUCLEOTIDE SEQUENCE [LARGE SCALE GENOMIC DNA]</scope>
    <source>
        <strain evidence="3">DSM 45221 / IAM 15411 / JCM 23193 / KCTC 12865</strain>
    </source>
</reference>
<accession>D5EL19</accession>
<dbReference type="KEGG" id="caa:Caka_0092"/>
<dbReference type="AlphaFoldDB" id="D5EL19"/>
<proteinExistence type="predicted"/>
<evidence type="ECO:0000313" key="3">
    <source>
        <dbReference type="Proteomes" id="UP000000925"/>
    </source>
</evidence>
<keyword evidence="3" id="KW-1185">Reference proteome</keyword>
<dbReference type="HOGENOM" id="CLU_050654_0_0_0"/>
<evidence type="ECO:0000256" key="1">
    <source>
        <dbReference type="SAM" id="SignalP"/>
    </source>
</evidence>
<dbReference type="STRING" id="583355.Caka_0092"/>
<dbReference type="CDD" id="cd00257">
    <property type="entry name" value="beta-trefoil_FSCN-like"/>
    <property type="match status" value="1"/>
</dbReference>
<protein>
    <recommendedName>
        <fullName evidence="4">Ricin B lectin</fullName>
    </recommendedName>
</protein>
<dbReference type="InterPro" id="IPR008999">
    <property type="entry name" value="Actin-crosslinking"/>
</dbReference>
<evidence type="ECO:0008006" key="4">
    <source>
        <dbReference type="Google" id="ProtNLM"/>
    </source>
</evidence>
<dbReference type="EMBL" id="CP001998">
    <property type="protein sequence ID" value="ADE53121.1"/>
    <property type="molecule type" value="Genomic_DNA"/>
</dbReference>
<feature type="signal peptide" evidence="1">
    <location>
        <begin position="1"/>
        <end position="22"/>
    </location>
</feature>
<feature type="chain" id="PRO_5003071565" description="Ricin B lectin" evidence="1">
    <location>
        <begin position="23"/>
        <end position="440"/>
    </location>
</feature>
<dbReference type="Gene3D" id="2.80.10.50">
    <property type="match status" value="1"/>
</dbReference>
<keyword evidence="1" id="KW-0732">Signal</keyword>
<dbReference type="SUPFAM" id="SSF50405">
    <property type="entry name" value="Actin-crosslinking proteins"/>
    <property type="match status" value="1"/>
</dbReference>
<dbReference type="eggNOG" id="COG2273">
    <property type="taxonomic scope" value="Bacteria"/>
</dbReference>
<evidence type="ECO:0000313" key="2">
    <source>
        <dbReference type="EMBL" id="ADE53121.1"/>
    </source>
</evidence>
<name>D5EL19_CORAD</name>
<sequence>MMKMKTLVMLLCAAFVCLTANARPYFNTSTDLLLCQYDSKPDPDDIHAQAAAGCMLAHADHSNVNYYAVQGAYGTQQGNAFIDSTSLFNMAFGTKNVDWTDAHNEWWNSVGRIRDKVTATLNAGGKVWVAEAGQSNITADWIHEVLKTVPAATVKSNVIVVQHSQWNEDHTAASDLSYVKSKATYYAIDDGNAPWGSTTWGDRGIYSTPQYNNASTTYLAQAKSASNPNTVAKNLWTEADYICDNQPYHPDWSNITPGGVDFSDTVEIWWILNVQDAGNNQDGFWAKYVTNTPSADTGLIGKTVAFKALANNQYICADRYLNATHWYLAANRTSVGAWEKFLVVDAGSGLVAFKASGNGKYVCADQQLDAINWKLAANRTSVGAWEKFTIINNSDGTVSLKANGNGKYICADKGVNTNVPPLLSNRTAIGAWEKFTVEVQ</sequence>
<dbReference type="Proteomes" id="UP000000925">
    <property type="component" value="Chromosome"/>
</dbReference>
<gene>
    <name evidence="2" type="ordered locus">Caka_0092</name>
</gene>
<organism evidence="2 3">
    <name type="scientific">Coraliomargarita akajimensis (strain DSM 45221 / IAM 15411 / JCM 23193 / KCTC 12865 / 04OKA010-24)</name>
    <dbReference type="NCBI Taxonomy" id="583355"/>
    <lineage>
        <taxon>Bacteria</taxon>
        <taxon>Pseudomonadati</taxon>
        <taxon>Verrucomicrobiota</taxon>
        <taxon>Opitutia</taxon>
        <taxon>Puniceicoccales</taxon>
        <taxon>Coraliomargaritaceae</taxon>
        <taxon>Coraliomargarita</taxon>
    </lineage>
</organism>